<proteinExistence type="inferred from homology"/>
<dbReference type="Pfam" id="PF01832">
    <property type="entry name" value="Glucosaminidase"/>
    <property type="match status" value="1"/>
</dbReference>
<accession>A0A0R1RHF1</accession>
<sequence length="227" mass="25887">MAKKRRKINWRRRMKRFRRALKGFFVYRGHLRWFNTLLTALTILIIALAFGGVGKRVLVPAGQSSQIDGTAKQHRQFINQVAPYAQQLQQRTRVLASLQIAQAILESDWGESTLASQYHNYFGVKAGQDEPGVVLSTLEYVNDHYETVNARFRTYPNWQASFAAHAQLFVNGVDWNPNKYSDVLAATDYRSGAAALQKDGYATDPGYTNKIVAIIEKYHLNRFDQSN</sequence>
<evidence type="ECO:0000256" key="1">
    <source>
        <dbReference type="ARBA" id="ARBA00010266"/>
    </source>
</evidence>
<dbReference type="EMBL" id="AZFF01000004">
    <property type="protein sequence ID" value="KRL56416.1"/>
    <property type="molecule type" value="Genomic_DNA"/>
</dbReference>
<comment type="caution">
    <text evidence="4">The sequence shown here is derived from an EMBL/GenBank/DDBJ whole genome shotgun (WGS) entry which is preliminary data.</text>
</comment>
<dbReference type="STRING" id="1114972.FD35_GL002052"/>
<evidence type="ECO:0000259" key="3">
    <source>
        <dbReference type="SMART" id="SM00047"/>
    </source>
</evidence>
<dbReference type="RefSeq" id="WP_017262705.1">
    <property type="nucleotide sequence ID" value="NZ_AZFF01000004.1"/>
</dbReference>
<dbReference type="eggNOG" id="COG1705">
    <property type="taxonomic scope" value="Bacteria"/>
</dbReference>
<organism evidence="4 5">
    <name type="scientific">Furfurilactobacillus rossiae DSM 15814</name>
    <dbReference type="NCBI Taxonomy" id="1114972"/>
    <lineage>
        <taxon>Bacteria</taxon>
        <taxon>Bacillati</taxon>
        <taxon>Bacillota</taxon>
        <taxon>Bacilli</taxon>
        <taxon>Lactobacillales</taxon>
        <taxon>Lactobacillaceae</taxon>
        <taxon>Furfurilactobacillus</taxon>
    </lineage>
</organism>
<dbReference type="AlphaFoldDB" id="A0A0R1RHF1"/>
<dbReference type="Gene3D" id="1.10.530.10">
    <property type="match status" value="1"/>
</dbReference>
<evidence type="ECO:0000313" key="5">
    <source>
        <dbReference type="Proteomes" id="UP000051999"/>
    </source>
</evidence>
<dbReference type="SMART" id="SM00047">
    <property type="entry name" value="LYZ2"/>
    <property type="match status" value="1"/>
</dbReference>
<dbReference type="PANTHER" id="PTHR33308">
    <property type="entry name" value="PEPTIDOGLYCAN HYDROLASE FLGJ"/>
    <property type="match status" value="1"/>
</dbReference>
<dbReference type="GO" id="GO:0004040">
    <property type="term" value="F:amidase activity"/>
    <property type="evidence" value="ECO:0007669"/>
    <property type="project" value="InterPro"/>
</dbReference>
<keyword evidence="2" id="KW-0378">Hydrolase</keyword>
<evidence type="ECO:0000313" key="4">
    <source>
        <dbReference type="EMBL" id="KRL56416.1"/>
    </source>
</evidence>
<comment type="similarity">
    <text evidence="1">Belongs to the glycosyl hydrolase 73 family.</text>
</comment>
<dbReference type="OrthoDB" id="977752at2"/>
<dbReference type="InterPro" id="IPR002901">
    <property type="entry name" value="MGlyc_endo_b_GlcNAc-like_dom"/>
</dbReference>
<dbReference type="PANTHER" id="PTHR33308:SF10">
    <property type="entry name" value="EXO-GLUCOSAMINIDASE LYTG"/>
    <property type="match status" value="1"/>
</dbReference>
<evidence type="ECO:0000256" key="2">
    <source>
        <dbReference type="ARBA" id="ARBA00022801"/>
    </source>
</evidence>
<keyword evidence="5" id="KW-1185">Reference proteome</keyword>
<gene>
    <name evidence="4" type="ORF">FD35_GL002052</name>
</gene>
<dbReference type="InterPro" id="IPR051056">
    <property type="entry name" value="Glycosyl_Hydrolase_73"/>
</dbReference>
<protein>
    <recommendedName>
        <fullName evidence="3">Mannosyl-glycoprotein endo-beta-N-acetylglucosamidase-like domain-containing protein</fullName>
    </recommendedName>
</protein>
<reference evidence="4 5" key="1">
    <citation type="journal article" date="2015" name="Genome Announc.">
        <title>Expanding the biotechnology potential of lactobacilli through comparative genomics of 213 strains and associated genera.</title>
        <authorList>
            <person name="Sun Z."/>
            <person name="Harris H.M."/>
            <person name="McCann A."/>
            <person name="Guo C."/>
            <person name="Argimon S."/>
            <person name="Zhang W."/>
            <person name="Yang X."/>
            <person name="Jeffery I.B."/>
            <person name="Cooney J.C."/>
            <person name="Kagawa T.F."/>
            <person name="Liu W."/>
            <person name="Song Y."/>
            <person name="Salvetti E."/>
            <person name="Wrobel A."/>
            <person name="Rasinkangas P."/>
            <person name="Parkhill J."/>
            <person name="Rea M.C."/>
            <person name="O'Sullivan O."/>
            <person name="Ritari J."/>
            <person name="Douillard F.P."/>
            <person name="Paul Ross R."/>
            <person name="Yang R."/>
            <person name="Briner A.E."/>
            <person name="Felis G.E."/>
            <person name="de Vos W.M."/>
            <person name="Barrangou R."/>
            <person name="Klaenhammer T.R."/>
            <person name="Caufield P.W."/>
            <person name="Cui Y."/>
            <person name="Zhang H."/>
            <person name="O'Toole P.W."/>
        </authorList>
    </citation>
    <scope>NUCLEOTIDE SEQUENCE [LARGE SCALE GENOMIC DNA]</scope>
    <source>
        <strain evidence="4 5">DSM 15814</strain>
    </source>
</reference>
<dbReference type="Gene3D" id="4.10.80.30">
    <property type="entry name" value="DNA polymerase, domain 6"/>
    <property type="match status" value="1"/>
</dbReference>
<name>A0A0R1RHF1_9LACO</name>
<dbReference type="PRINTS" id="PR01002">
    <property type="entry name" value="FLGFLGJ"/>
</dbReference>
<dbReference type="Proteomes" id="UP000051999">
    <property type="component" value="Unassembled WGS sequence"/>
</dbReference>
<feature type="domain" description="Mannosyl-glycoprotein endo-beta-N-acetylglucosamidase-like" evidence="3">
    <location>
        <begin position="58"/>
        <end position="224"/>
    </location>
</feature>
<dbReference type="PATRIC" id="fig|1114972.6.peg.2097"/>